<keyword evidence="3" id="KW-1185">Reference proteome</keyword>
<dbReference type="Proteomes" id="UP001194696">
    <property type="component" value="Unassembled WGS sequence"/>
</dbReference>
<comment type="caution">
    <text evidence="2">The sequence shown here is derived from an EMBL/GenBank/DDBJ whole genome shotgun (WGS) entry which is preliminary data.</text>
</comment>
<proteinExistence type="predicted"/>
<name>A0ABQ7K709_9FUNG</name>
<dbReference type="EMBL" id="JAAAIM010000207">
    <property type="protein sequence ID" value="KAG0292204.1"/>
    <property type="molecule type" value="Genomic_DNA"/>
</dbReference>
<gene>
    <name evidence="2" type="ORF">BGZ96_004438</name>
</gene>
<evidence type="ECO:0000313" key="3">
    <source>
        <dbReference type="Proteomes" id="UP001194696"/>
    </source>
</evidence>
<evidence type="ECO:0000313" key="2">
    <source>
        <dbReference type="EMBL" id="KAG0292204.1"/>
    </source>
</evidence>
<feature type="region of interest" description="Disordered" evidence="1">
    <location>
        <begin position="121"/>
        <end position="169"/>
    </location>
</feature>
<sequence>MAMLMMSHPGPILSSPVVEKYHHPHFSHSQQQLYLQQQQQSLQFFSQQSFYPPSSSLRRNSAYNTLIQGIETCRGRAANSRYYQHRRSESDSANLAMYSGGFLPLGFESQYAERQLFTQSVRGKNQQGRQFKQQPQRQHRQPNQQYQRQQQQVGANGGLEQRRKDHRRYSTSYQQNNINHDHQHRRQSFDVLVSNSQDQRNVAASSIVQQHLTSSASQTAAGYVVEESHSQVPVFCRRRCISSGDVDSGPIAPIMPPSAGSAILKRHARRMSCDGRLETYLTSLLGSTSSQYSESSTVTATVNVAVSSQSNSHRLQQQQQQQHQLKQYQNQNHLTSDHQSGAQYRVKRHSLTISTDFPKGSLRDTSMSSVSDAGFDCRASISSSISDISISLSHSTTLSASSSSTSLSGSSDSNVCTRKGGPPVHYTLMCWIGGRWPCRLRPLIKKSTLNDIHVMLRRNLKLPPNYFIDIEFEWQGQTYMIMDATHWQWAREQVHDGDMAIRCKIWQKSFTR</sequence>
<evidence type="ECO:0000256" key="1">
    <source>
        <dbReference type="SAM" id="MobiDB-lite"/>
    </source>
</evidence>
<feature type="region of interest" description="Disordered" evidence="1">
    <location>
        <begin position="309"/>
        <end position="333"/>
    </location>
</feature>
<organism evidence="2 3">
    <name type="scientific">Linnemannia gamsii</name>
    <dbReference type="NCBI Taxonomy" id="64522"/>
    <lineage>
        <taxon>Eukaryota</taxon>
        <taxon>Fungi</taxon>
        <taxon>Fungi incertae sedis</taxon>
        <taxon>Mucoromycota</taxon>
        <taxon>Mortierellomycotina</taxon>
        <taxon>Mortierellomycetes</taxon>
        <taxon>Mortierellales</taxon>
        <taxon>Mortierellaceae</taxon>
        <taxon>Linnemannia</taxon>
    </lineage>
</organism>
<feature type="compositionally biased region" description="Low complexity" evidence="1">
    <location>
        <begin position="122"/>
        <end position="152"/>
    </location>
</feature>
<protein>
    <submittedName>
        <fullName evidence="2">Uncharacterized protein</fullName>
    </submittedName>
</protein>
<accession>A0ABQ7K709</accession>
<reference evidence="2 3" key="1">
    <citation type="journal article" date="2020" name="Fungal Divers.">
        <title>Resolving the Mortierellaceae phylogeny through synthesis of multi-gene phylogenetics and phylogenomics.</title>
        <authorList>
            <person name="Vandepol N."/>
            <person name="Liber J."/>
            <person name="Desiro A."/>
            <person name="Na H."/>
            <person name="Kennedy M."/>
            <person name="Barry K."/>
            <person name="Grigoriev I.V."/>
            <person name="Miller A.N."/>
            <person name="O'Donnell K."/>
            <person name="Stajich J.E."/>
            <person name="Bonito G."/>
        </authorList>
    </citation>
    <scope>NUCLEOTIDE SEQUENCE [LARGE SCALE GENOMIC DNA]</scope>
    <source>
        <strain evidence="2 3">AD045</strain>
    </source>
</reference>